<evidence type="ECO:0000256" key="6">
    <source>
        <dbReference type="ARBA" id="ARBA00022970"/>
    </source>
</evidence>
<comment type="subcellular location">
    <subcellularLocation>
        <location evidence="1 9">Cell membrane</location>
        <topology evidence="1 9">Multi-pass membrane protein</topology>
    </subcellularLocation>
</comment>
<feature type="transmembrane region" description="Helical" evidence="9">
    <location>
        <begin position="76"/>
        <end position="96"/>
    </location>
</feature>
<keyword evidence="3 9" id="KW-0813">Transport</keyword>
<keyword evidence="4" id="KW-1003">Cell membrane</keyword>
<dbReference type="PANTHER" id="PTHR30614:SF37">
    <property type="entry name" value="AMINO-ACID ABC TRANSPORTER PERMEASE PROTEIN YHDX-RELATED"/>
    <property type="match status" value="1"/>
</dbReference>
<dbReference type="InterPro" id="IPR043429">
    <property type="entry name" value="ArtM/GltK/GlnP/TcyL/YhdX-like"/>
</dbReference>
<dbReference type="KEGG" id="aser:Asera_50670"/>
<keyword evidence="6" id="KW-0029">Amino-acid transport</keyword>
<keyword evidence="5 9" id="KW-0812">Transmembrane</keyword>
<feature type="domain" description="ABC transmembrane type-1" evidence="10">
    <location>
        <begin position="28"/>
        <end position="226"/>
    </location>
</feature>
<dbReference type="AlphaFoldDB" id="A0A810L744"/>
<evidence type="ECO:0000256" key="2">
    <source>
        <dbReference type="ARBA" id="ARBA00010072"/>
    </source>
</evidence>
<dbReference type="InterPro" id="IPR000515">
    <property type="entry name" value="MetI-like"/>
</dbReference>
<dbReference type="EMBL" id="AP023354">
    <property type="protein sequence ID" value="BCJ30959.1"/>
    <property type="molecule type" value="Genomic_DNA"/>
</dbReference>
<evidence type="ECO:0000313" key="11">
    <source>
        <dbReference type="EMBL" id="BCJ30959.1"/>
    </source>
</evidence>
<feature type="transmembrane region" description="Helical" evidence="9">
    <location>
        <begin position="204"/>
        <end position="229"/>
    </location>
</feature>
<organism evidence="11 12">
    <name type="scientific">Actinocatenispora sera</name>
    <dbReference type="NCBI Taxonomy" id="390989"/>
    <lineage>
        <taxon>Bacteria</taxon>
        <taxon>Bacillati</taxon>
        <taxon>Actinomycetota</taxon>
        <taxon>Actinomycetes</taxon>
        <taxon>Micromonosporales</taxon>
        <taxon>Micromonosporaceae</taxon>
        <taxon>Actinocatenispora</taxon>
    </lineage>
</organism>
<evidence type="ECO:0000256" key="5">
    <source>
        <dbReference type="ARBA" id="ARBA00022692"/>
    </source>
</evidence>
<accession>A0A810L744</accession>
<evidence type="ECO:0000259" key="10">
    <source>
        <dbReference type="PROSITE" id="PS50928"/>
    </source>
</evidence>
<reference evidence="11" key="1">
    <citation type="submission" date="2020-08" db="EMBL/GenBank/DDBJ databases">
        <title>Whole genome shotgun sequence of Actinocatenispora sera NBRC 101916.</title>
        <authorList>
            <person name="Komaki H."/>
            <person name="Tamura T."/>
        </authorList>
    </citation>
    <scope>NUCLEOTIDE SEQUENCE</scope>
    <source>
        <strain evidence="11">NBRC 101916</strain>
    </source>
</reference>
<comment type="similarity">
    <text evidence="2">Belongs to the binding-protein-dependent transport system permease family. HisMQ subfamily.</text>
</comment>
<dbReference type="RefSeq" id="WP_211255582.1">
    <property type="nucleotide sequence ID" value="NZ_AP023354.1"/>
</dbReference>
<evidence type="ECO:0000256" key="4">
    <source>
        <dbReference type="ARBA" id="ARBA00022475"/>
    </source>
</evidence>
<dbReference type="Proteomes" id="UP000680750">
    <property type="component" value="Chromosome"/>
</dbReference>
<dbReference type="PANTHER" id="PTHR30614">
    <property type="entry name" value="MEMBRANE COMPONENT OF AMINO ACID ABC TRANSPORTER"/>
    <property type="match status" value="1"/>
</dbReference>
<evidence type="ECO:0000313" key="12">
    <source>
        <dbReference type="Proteomes" id="UP000680750"/>
    </source>
</evidence>
<dbReference type="GO" id="GO:0006865">
    <property type="term" value="P:amino acid transport"/>
    <property type="evidence" value="ECO:0007669"/>
    <property type="project" value="UniProtKB-KW"/>
</dbReference>
<keyword evidence="12" id="KW-1185">Reference proteome</keyword>
<dbReference type="InterPro" id="IPR035906">
    <property type="entry name" value="MetI-like_sf"/>
</dbReference>
<evidence type="ECO:0000256" key="8">
    <source>
        <dbReference type="ARBA" id="ARBA00023136"/>
    </source>
</evidence>
<evidence type="ECO:0000256" key="9">
    <source>
        <dbReference type="RuleBase" id="RU363032"/>
    </source>
</evidence>
<dbReference type="CDD" id="cd06261">
    <property type="entry name" value="TM_PBP2"/>
    <property type="match status" value="1"/>
</dbReference>
<keyword evidence="7 9" id="KW-1133">Transmembrane helix</keyword>
<sequence>MVLAETAGASTGGLEFLWQQRGAFFSGLLGTVELSVVAGILATIIGLIVAAMRVSPIAALRVAGTAWSGFFRNTPLTLVFLATSVVLPLVGIRFAWADAIGVDTFFIFAVIALSTYTSCFVADAIRSGFNAVPVGQAEAARAVGMTFGQTLRLVVLPQALRSVLPPLASMYIAMIKNSAIAEFFNVSELTKFFDDQVRDHPEHLYAEFIAVAVGYIVLTLLVSGAFNLAERRLAVSR</sequence>
<dbReference type="GO" id="GO:0043190">
    <property type="term" value="C:ATP-binding cassette (ABC) transporter complex"/>
    <property type="evidence" value="ECO:0007669"/>
    <property type="project" value="InterPro"/>
</dbReference>
<dbReference type="NCBIfam" id="TIGR01726">
    <property type="entry name" value="HEQRo_perm_3TM"/>
    <property type="match status" value="1"/>
</dbReference>
<evidence type="ECO:0000256" key="3">
    <source>
        <dbReference type="ARBA" id="ARBA00022448"/>
    </source>
</evidence>
<name>A0A810L744_9ACTN</name>
<dbReference type="SUPFAM" id="SSF161098">
    <property type="entry name" value="MetI-like"/>
    <property type="match status" value="1"/>
</dbReference>
<dbReference type="Pfam" id="PF00528">
    <property type="entry name" value="BPD_transp_1"/>
    <property type="match status" value="1"/>
</dbReference>
<gene>
    <name evidence="11" type="ORF">Asera_50670</name>
</gene>
<keyword evidence="8 9" id="KW-0472">Membrane</keyword>
<proteinExistence type="inferred from homology"/>
<feature type="transmembrane region" description="Helical" evidence="9">
    <location>
        <begin position="34"/>
        <end position="55"/>
    </location>
</feature>
<dbReference type="Gene3D" id="1.10.3720.10">
    <property type="entry name" value="MetI-like"/>
    <property type="match status" value="1"/>
</dbReference>
<dbReference type="InterPro" id="IPR010065">
    <property type="entry name" value="AA_ABC_transptr_permease_3TM"/>
</dbReference>
<protein>
    <submittedName>
        <fullName evidence="11">Amino acid ABC transporter permease</fullName>
    </submittedName>
</protein>
<dbReference type="PROSITE" id="PS50928">
    <property type="entry name" value="ABC_TM1"/>
    <property type="match status" value="1"/>
</dbReference>
<dbReference type="GO" id="GO:0022857">
    <property type="term" value="F:transmembrane transporter activity"/>
    <property type="evidence" value="ECO:0007669"/>
    <property type="project" value="InterPro"/>
</dbReference>
<evidence type="ECO:0000256" key="1">
    <source>
        <dbReference type="ARBA" id="ARBA00004651"/>
    </source>
</evidence>
<feature type="transmembrane region" description="Helical" evidence="9">
    <location>
        <begin position="102"/>
        <end position="122"/>
    </location>
</feature>
<evidence type="ECO:0000256" key="7">
    <source>
        <dbReference type="ARBA" id="ARBA00022989"/>
    </source>
</evidence>